<keyword evidence="1" id="KW-0812">Transmembrane</keyword>
<protein>
    <submittedName>
        <fullName evidence="2">Uncharacterized protein</fullName>
    </submittedName>
</protein>
<dbReference type="EMBL" id="JBAMMX010000004">
    <property type="protein sequence ID" value="KAK6943059.1"/>
    <property type="molecule type" value="Genomic_DNA"/>
</dbReference>
<comment type="caution">
    <text evidence="2">The sequence shown here is derived from an EMBL/GenBank/DDBJ whole genome shotgun (WGS) entry which is preliminary data.</text>
</comment>
<proteinExistence type="predicted"/>
<keyword evidence="3" id="KW-1185">Reference proteome</keyword>
<name>A0AAN8VZ88_9MAGN</name>
<evidence type="ECO:0000256" key="1">
    <source>
        <dbReference type="SAM" id="Phobius"/>
    </source>
</evidence>
<dbReference type="Proteomes" id="UP001370490">
    <property type="component" value="Unassembled WGS sequence"/>
</dbReference>
<keyword evidence="1" id="KW-0472">Membrane</keyword>
<evidence type="ECO:0000313" key="2">
    <source>
        <dbReference type="EMBL" id="KAK6943059.1"/>
    </source>
</evidence>
<dbReference type="InterPro" id="IPR013320">
    <property type="entry name" value="ConA-like_dom_sf"/>
</dbReference>
<keyword evidence="1" id="KW-1133">Transmembrane helix</keyword>
<accession>A0AAN8VZ88</accession>
<dbReference type="SUPFAM" id="SSF49899">
    <property type="entry name" value="Concanavalin A-like lectins/glucanases"/>
    <property type="match status" value="1"/>
</dbReference>
<reference evidence="2 3" key="1">
    <citation type="submission" date="2023-12" db="EMBL/GenBank/DDBJ databases">
        <title>A high-quality genome assembly for Dillenia turbinata (Dilleniales).</title>
        <authorList>
            <person name="Chanderbali A."/>
        </authorList>
    </citation>
    <scope>NUCLEOTIDE SEQUENCE [LARGE SCALE GENOMIC DNA]</scope>
    <source>
        <strain evidence="2">LSX21</strain>
        <tissue evidence="2">Leaf</tissue>
    </source>
</reference>
<dbReference type="AlphaFoldDB" id="A0AAN8VZ88"/>
<evidence type="ECO:0000313" key="3">
    <source>
        <dbReference type="Proteomes" id="UP001370490"/>
    </source>
</evidence>
<gene>
    <name evidence="2" type="ORF">RJ641_028436</name>
</gene>
<feature type="transmembrane region" description="Helical" evidence="1">
    <location>
        <begin position="69"/>
        <end position="94"/>
    </location>
</feature>
<sequence length="204" mass="22714">MWNNDQVYVGLSSSGGNSTQTSFVYSWSFKLWIVPTWMHSEPLDPNGFSEKTDSPLVIGHKRSACVLRVLAALVFGTGCGALGALIVLILWTMLGNRRPVVPEDIAVHPVKFDYENIKSDVVKPINDGKKFVAWLSFEDQSSNQSSEKGLTARSGKLEGSEADVVQGFIVKNHTLISILNKLMNREGCIIRLNNSVRHLRRREN</sequence>
<organism evidence="2 3">
    <name type="scientific">Dillenia turbinata</name>
    <dbReference type="NCBI Taxonomy" id="194707"/>
    <lineage>
        <taxon>Eukaryota</taxon>
        <taxon>Viridiplantae</taxon>
        <taxon>Streptophyta</taxon>
        <taxon>Embryophyta</taxon>
        <taxon>Tracheophyta</taxon>
        <taxon>Spermatophyta</taxon>
        <taxon>Magnoliopsida</taxon>
        <taxon>eudicotyledons</taxon>
        <taxon>Gunneridae</taxon>
        <taxon>Pentapetalae</taxon>
        <taxon>Dilleniales</taxon>
        <taxon>Dilleniaceae</taxon>
        <taxon>Dillenia</taxon>
    </lineage>
</organism>